<dbReference type="Pfam" id="PF13365">
    <property type="entry name" value="Trypsin_2"/>
    <property type="match status" value="1"/>
</dbReference>
<keyword evidence="2" id="KW-1185">Reference proteome</keyword>
<dbReference type="GO" id="GO:0006508">
    <property type="term" value="P:proteolysis"/>
    <property type="evidence" value="ECO:0007669"/>
    <property type="project" value="UniProtKB-KW"/>
</dbReference>
<sequence>MYRSPNRYVKWLTLYVREAVPSATPESLTLSADYIKRNTVTSSLFIYPQVIRHKKARIKYDYAFIRISETAMQRLRPGLLPATIATTPPVLTDSLYLIGYPDSKLTSLSYAPGRWAVAPEENDATLTDLTRMWYVTDALTDGASGSPLLQIRDGKAVLVGVHTDGAADPPYKPGNKTAGVTNWTKFNEDY</sequence>
<name>A0ABY4CWC2_9BACT</name>
<dbReference type="InterPro" id="IPR009003">
    <property type="entry name" value="Peptidase_S1_PA"/>
</dbReference>
<dbReference type="RefSeq" id="WP_243798008.1">
    <property type="nucleotide sequence ID" value="NZ_CP094669.1"/>
</dbReference>
<dbReference type="GO" id="GO:0008233">
    <property type="term" value="F:peptidase activity"/>
    <property type="evidence" value="ECO:0007669"/>
    <property type="project" value="UniProtKB-KW"/>
</dbReference>
<evidence type="ECO:0000313" key="2">
    <source>
        <dbReference type="Proteomes" id="UP000831113"/>
    </source>
</evidence>
<organism evidence="1 2">
    <name type="scientific">Hymenobacter tibetensis</name>
    <dbReference type="NCBI Taxonomy" id="497967"/>
    <lineage>
        <taxon>Bacteria</taxon>
        <taxon>Pseudomonadati</taxon>
        <taxon>Bacteroidota</taxon>
        <taxon>Cytophagia</taxon>
        <taxon>Cytophagales</taxon>
        <taxon>Hymenobacteraceae</taxon>
        <taxon>Hymenobacter</taxon>
    </lineage>
</organism>
<keyword evidence="1" id="KW-0378">Hydrolase</keyword>
<dbReference type="SUPFAM" id="SSF50494">
    <property type="entry name" value="Trypsin-like serine proteases"/>
    <property type="match status" value="1"/>
</dbReference>
<dbReference type="Proteomes" id="UP000831113">
    <property type="component" value="Chromosome"/>
</dbReference>
<proteinExistence type="predicted"/>
<evidence type="ECO:0000313" key="1">
    <source>
        <dbReference type="EMBL" id="UOG74554.1"/>
    </source>
</evidence>
<accession>A0ABY4CWC2</accession>
<protein>
    <submittedName>
        <fullName evidence="1">Serine protease</fullName>
    </submittedName>
</protein>
<dbReference type="InterPro" id="IPR043504">
    <property type="entry name" value="Peptidase_S1_PA_chymotrypsin"/>
</dbReference>
<dbReference type="EMBL" id="CP094669">
    <property type="protein sequence ID" value="UOG74554.1"/>
    <property type="molecule type" value="Genomic_DNA"/>
</dbReference>
<keyword evidence="1" id="KW-0645">Protease</keyword>
<gene>
    <name evidence="1" type="ORF">MTX78_20850</name>
</gene>
<dbReference type="Gene3D" id="2.40.10.10">
    <property type="entry name" value="Trypsin-like serine proteases"/>
    <property type="match status" value="2"/>
</dbReference>
<reference evidence="1 2" key="1">
    <citation type="submission" date="2022-03" db="EMBL/GenBank/DDBJ databases">
        <title>Hymenobactersp. isolated from the air.</title>
        <authorList>
            <person name="Won M."/>
            <person name="Kwon S.-W."/>
        </authorList>
    </citation>
    <scope>NUCLEOTIDE SEQUENCE [LARGE SCALE GENOMIC DNA]</scope>
    <source>
        <strain evidence="1 2">KACC 21982</strain>
    </source>
</reference>